<dbReference type="InterPro" id="IPR033964">
    <property type="entry name" value="ABBA"/>
</dbReference>
<gene>
    <name evidence="3" type="ORF">DM02DRAFT_704507</name>
</gene>
<accession>A0A2V1DXR7</accession>
<sequence>MGARRDRNQVPVSCCAGTVNVPILRKSLPGFRYPSRPARTQKDTETISSDLFKLLFRSADYPSQSQNSAISFFRHNIIPYLGGSIETSQWHSFMTDDGTPIELSWDWSNSQTPPNIRFSLEPIGPQSGSRDPSNLLAPKEFQDRVVAQLPSTKLEWFDHFSRDFVVGQNNHAEGHSSKLFYAFDMKRNGDMIAKAYFLPRFKAALQRISVWDAIQSSVRKAPGCTSQNLHAFDALHEFFHQEQDIDLEMLSIDLGSPTTSRIKIYFRSHRTDFASVKRIMTFNGTRTGPKHMEGIQKLHKLWMSIFECSALMEAPLPSKSHRTAGVLYYADFRLGDELPKVKLYIPVRHYARSDSHICQAVTTFQVQQGHGKYVQRYKNILAETL</sequence>
<dbReference type="SFLD" id="SFLDS00036">
    <property type="entry name" value="Aromatic_Prenyltransferase"/>
    <property type="match status" value="1"/>
</dbReference>
<dbReference type="CDD" id="cd13929">
    <property type="entry name" value="PT-DMATS_CymD"/>
    <property type="match status" value="1"/>
</dbReference>
<dbReference type="NCBIfam" id="TIGR03429">
    <property type="entry name" value="arom_pren_DMATS"/>
    <property type="match status" value="1"/>
</dbReference>
<dbReference type="AlphaFoldDB" id="A0A2V1DXR7"/>
<protein>
    <submittedName>
        <fullName evidence="3">Aromatic prenyltransferase</fullName>
    </submittedName>
</protein>
<dbReference type="EMBL" id="KZ805354">
    <property type="protein sequence ID" value="PVI01650.1"/>
    <property type="molecule type" value="Genomic_DNA"/>
</dbReference>
<organism evidence="3 4">
    <name type="scientific">Periconia macrospinosa</name>
    <dbReference type="NCBI Taxonomy" id="97972"/>
    <lineage>
        <taxon>Eukaryota</taxon>
        <taxon>Fungi</taxon>
        <taxon>Dikarya</taxon>
        <taxon>Ascomycota</taxon>
        <taxon>Pezizomycotina</taxon>
        <taxon>Dothideomycetes</taxon>
        <taxon>Pleosporomycetidae</taxon>
        <taxon>Pleosporales</taxon>
        <taxon>Massarineae</taxon>
        <taxon>Periconiaceae</taxon>
        <taxon>Periconia</taxon>
    </lineage>
</organism>
<name>A0A2V1DXR7_9PLEO</name>
<dbReference type="PANTHER" id="PTHR40627">
    <property type="entry name" value="INDOLE PRENYLTRANSFERASE TDIB-RELATED"/>
    <property type="match status" value="1"/>
</dbReference>
<evidence type="ECO:0000256" key="2">
    <source>
        <dbReference type="ARBA" id="ARBA00022679"/>
    </source>
</evidence>
<dbReference type="GO" id="GO:0009820">
    <property type="term" value="P:alkaloid metabolic process"/>
    <property type="evidence" value="ECO:0007669"/>
    <property type="project" value="InterPro"/>
</dbReference>
<comment type="similarity">
    <text evidence="1">Belongs to the tryptophan dimethylallyltransferase family.</text>
</comment>
<evidence type="ECO:0000313" key="4">
    <source>
        <dbReference type="Proteomes" id="UP000244855"/>
    </source>
</evidence>
<reference evidence="3 4" key="1">
    <citation type="journal article" date="2018" name="Sci. Rep.">
        <title>Comparative genomics provides insights into the lifestyle and reveals functional heterogeneity of dark septate endophytic fungi.</title>
        <authorList>
            <person name="Knapp D.G."/>
            <person name="Nemeth J.B."/>
            <person name="Barry K."/>
            <person name="Hainaut M."/>
            <person name="Henrissat B."/>
            <person name="Johnson J."/>
            <person name="Kuo A."/>
            <person name="Lim J.H.P."/>
            <person name="Lipzen A."/>
            <person name="Nolan M."/>
            <person name="Ohm R.A."/>
            <person name="Tamas L."/>
            <person name="Grigoriev I.V."/>
            <person name="Spatafora J.W."/>
            <person name="Nagy L.G."/>
            <person name="Kovacs G.M."/>
        </authorList>
    </citation>
    <scope>NUCLEOTIDE SEQUENCE [LARGE SCALE GENOMIC DNA]</scope>
    <source>
        <strain evidence="3 4">DSE2036</strain>
    </source>
</reference>
<dbReference type="GO" id="GO:0016765">
    <property type="term" value="F:transferase activity, transferring alkyl or aryl (other than methyl) groups"/>
    <property type="evidence" value="ECO:0007669"/>
    <property type="project" value="InterPro"/>
</dbReference>
<dbReference type="OrthoDB" id="3354387at2759"/>
<evidence type="ECO:0000313" key="3">
    <source>
        <dbReference type="EMBL" id="PVI01650.1"/>
    </source>
</evidence>
<dbReference type="PANTHER" id="PTHR40627:SF4">
    <property type="entry name" value="PRENYLTRANSFERASE ASQH1-RELATED"/>
    <property type="match status" value="1"/>
</dbReference>
<keyword evidence="4" id="KW-1185">Reference proteome</keyword>
<dbReference type="InterPro" id="IPR017795">
    <property type="entry name" value="ABBA_NscD-like"/>
</dbReference>
<proteinExistence type="inferred from homology"/>
<dbReference type="Pfam" id="PF11991">
    <property type="entry name" value="Trp_DMAT"/>
    <property type="match status" value="1"/>
</dbReference>
<keyword evidence="2 3" id="KW-0808">Transferase</keyword>
<evidence type="ECO:0000256" key="1">
    <source>
        <dbReference type="ARBA" id="ARBA00010209"/>
    </source>
</evidence>
<dbReference type="Proteomes" id="UP000244855">
    <property type="component" value="Unassembled WGS sequence"/>
</dbReference>